<dbReference type="InterPro" id="IPR036397">
    <property type="entry name" value="RNaseH_sf"/>
</dbReference>
<dbReference type="RefSeq" id="XP_064681921.1">
    <property type="nucleotide sequence ID" value="XM_064822235.1"/>
</dbReference>
<protein>
    <recommendedName>
        <fullName evidence="1">Tc1-like transposase DDE domain-containing protein</fullName>
    </recommendedName>
</protein>
<evidence type="ECO:0000313" key="4">
    <source>
        <dbReference type="Proteomes" id="UP001304243"/>
    </source>
</evidence>
<evidence type="ECO:0000259" key="1">
    <source>
        <dbReference type="Pfam" id="PF13358"/>
    </source>
</evidence>
<comment type="caution">
    <text evidence="2">The sequence shown here is derived from an EMBL/GenBank/DDBJ whole genome shotgun (WGS) entry which is preliminary data.</text>
</comment>
<dbReference type="GO" id="GO:0003676">
    <property type="term" value="F:nucleic acid binding"/>
    <property type="evidence" value="ECO:0007669"/>
    <property type="project" value="InterPro"/>
</dbReference>
<dbReference type="Gene3D" id="3.30.420.10">
    <property type="entry name" value="Ribonuclease H-like superfamily/Ribonuclease H"/>
    <property type="match status" value="1"/>
</dbReference>
<reference evidence="2 4" key="1">
    <citation type="submission" date="2022-11" db="EMBL/GenBank/DDBJ databases">
        <title>Mucor velutinosus strain NIH1002 WGS.</title>
        <authorList>
            <person name="Subramanian P."/>
            <person name="Mullikin J.C."/>
            <person name="Segre J.A."/>
            <person name="Zelazny A.M."/>
        </authorList>
    </citation>
    <scope>NUCLEOTIDE SEQUENCE [LARGE SCALE GENOMIC DNA]</scope>
    <source>
        <strain evidence="2 4">NIH1002</strain>
    </source>
</reference>
<evidence type="ECO:0000313" key="2">
    <source>
        <dbReference type="EMBL" id="KAK4515255.1"/>
    </source>
</evidence>
<dbReference type="Pfam" id="PF13358">
    <property type="entry name" value="DDE_3"/>
    <property type="match status" value="1"/>
</dbReference>
<dbReference type="InterPro" id="IPR052338">
    <property type="entry name" value="Transposase_5"/>
</dbReference>
<name>A0AAN7HT23_9FUNG</name>
<dbReference type="Proteomes" id="UP001304243">
    <property type="component" value="Unassembled WGS sequence"/>
</dbReference>
<dbReference type="InterPro" id="IPR038717">
    <property type="entry name" value="Tc1-like_DDE_dom"/>
</dbReference>
<evidence type="ECO:0000313" key="3">
    <source>
        <dbReference type="EMBL" id="KAK4515258.1"/>
    </source>
</evidence>
<feature type="domain" description="Tc1-like transposase DDE" evidence="1">
    <location>
        <begin position="171"/>
        <end position="284"/>
    </location>
</feature>
<gene>
    <name evidence="2" type="ORF">ATC70_002865</name>
    <name evidence="3" type="ORF">ATC70_002868</name>
</gene>
<accession>A0AAN7HT23</accession>
<sequence length="326" mass="37117">MPARLTQDLRNTLQSLLQRGLSFSKIRYLYPGVGNSTLTRLRKLYCPDPARPLGGRPKKLGTKTMSLMSRELRSGTLDSPGAAQESLRLMGQDMSIGGIRKSLKRNGLKSRIKAKINFVSKVNKRLRLAWAKKHRHLTTADWRRWVSSDETRINLWGSDVKSQVQRNDGGVMFWSCITAEGPGYGTTIIEDAINSGLFVDISKTSLNDTLEHFGKTPSDVRIQQDIATPHTSGITKQWFTDNGFNLDKIMDWPPQSPNLNPIEHVWHLLKLRLNKYPSRPSTKEELVRRINIQWYKITEKECQKYIDSMPARIKAVIKSKGGSTHY</sequence>
<proteinExistence type="predicted"/>
<dbReference type="GeneID" id="89946567"/>
<dbReference type="EMBL" id="JASEJX010000015">
    <property type="protein sequence ID" value="KAK4515258.1"/>
    <property type="molecule type" value="Genomic_DNA"/>
</dbReference>
<dbReference type="PANTHER" id="PTHR23022">
    <property type="entry name" value="TRANSPOSABLE ELEMENT-RELATED"/>
    <property type="match status" value="1"/>
</dbReference>
<dbReference type="PANTHER" id="PTHR23022:SF134">
    <property type="entry name" value="TRANSPOSABLE ELEMENT TC1 TRANSPOSASE"/>
    <property type="match status" value="1"/>
</dbReference>
<organism evidence="2 4">
    <name type="scientific">Mucor velutinosus</name>
    <dbReference type="NCBI Taxonomy" id="708070"/>
    <lineage>
        <taxon>Eukaryota</taxon>
        <taxon>Fungi</taxon>
        <taxon>Fungi incertae sedis</taxon>
        <taxon>Mucoromycota</taxon>
        <taxon>Mucoromycotina</taxon>
        <taxon>Mucoromycetes</taxon>
        <taxon>Mucorales</taxon>
        <taxon>Mucorineae</taxon>
        <taxon>Mucoraceae</taxon>
        <taxon>Mucor</taxon>
    </lineage>
</organism>
<dbReference type="EMBL" id="JASEJX010000015">
    <property type="protein sequence ID" value="KAK4515255.1"/>
    <property type="molecule type" value="Genomic_DNA"/>
</dbReference>
<dbReference type="AlphaFoldDB" id="A0AAN7HT23"/>
<keyword evidence="4" id="KW-1185">Reference proteome</keyword>